<dbReference type="EMBL" id="OY288114">
    <property type="protein sequence ID" value="CAJ0857436.1"/>
    <property type="molecule type" value="Genomic_DNA"/>
</dbReference>
<sequence>MKAEPSKLPELLQKLYRAHEIHGGAISGTFRFRFDDSAFLLRHFLGSNQLPPERNEKTSRQFLLFGATACGSPIGLWTSEPGQPVVIFGSEGECAVLATTLEDFLRLLGVGYWELDAFDPWRAPEIEIHEYSGEPVVPAWLPAFLETEGLTAPPTAAEIHGRTFILNQKFHSECFDTAFLHLDYGQFYLHQNPEFLAPVEITDDALARGFIQCGDVIAFYVEDRDNYRCEVGVSLLTEAEFETWRSLVDFKEPFDFEIMDGLWVSGVSAEPRRFQNPGCKPGRYKMLVNSNRSLARLRPYVNFRYRIFICPRS</sequence>
<accession>A0AA48LXY0</accession>
<dbReference type="AlphaFoldDB" id="A0AA48LXY0"/>
<organism evidence="1">
    <name type="scientific">freshwater sediment metagenome</name>
    <dbReference type="NCBI Taxonomy" id="556182"/>
    <lineage>
        <taxon>unclassified sequences</taxon>
        <taxon>metagenomes</taxon>
        <taxon>ecological metagenomes</taxon>
    </lineage>
</organism>
<gene>
    <name evidence="1" type="ORF">AMST5_01014</name>
</gene>
<protein>
    <submittedName>
        <fullName evidence="1">Uncharacterized protein</fullName>
    </submittedName>
</protein>
<reference evidence="1" key="1">
    <citation type="submission" date="2023-07" db="EMBL/GenBank/DDBJ databases">
        <authorList>
            <person name="Pelsma A.J. K."/>
        </authorList>
    </citation>
    <scope>NUCLEOTIDE SEQUENCE</scope>
</reference>
<proteinExistence type="predicted"/>
<name>A0AA48LXY0_9ZZZZ</name>
<evidence type="ECO:0000313" key="1">
    <source>
        <dbReference type="EMBL" id="CAJ0857436.1"/>
    </source>
</evidence>